<reference evidence="1" key="1">
    <citation type="submission" date="2021-10" db="EMBL/GenBank/DDBJ databases">
        <title>Loktanella gaetbuli sp. nov., isolated from a tidal flat.</title>
        <authorList>
            <person name="Park S."/>
            <person name="Yoon J.-H."/>
        </authorList>
    </citation>
    <scope>NUCLEOTIDE SEQUENCE</scope>
    <source>
        <strain evidence="1">TSTF-M6</strain>
    </source>
</reference>
<dbReference type="EMBL" id="JAJATZ010000002">
    <property type="protein sequence ID" value="MCB5198690.1"/>
    <property type="molecule type" value="Genomic_DNA"/>
</dbReference>
<dbReference type="Proteomes" id="UP001138961">
    <property type="component" value="Unassembled WGS sequence"/>
</dbReference>
<comment type="caution">
    <text evidence="1">The sequence shown here is derived from an EMBL/GenBank/DDBJ whole genome shotgun (WGS) entry which is preliminary data.</text>
</comment>
<keyword evidence="2" id="KW-1185">Reference proteome</keyword>
<organism evidence="1 2">
    <name type="scientific">Loktanella gaetbuli</name>
    <dbReference type="NCBI Taxonomy" id="2881335"/>
    <lineage>
        <taxon>Bacteria</taxon>
        <taxon>Pseudomonadati</taxon>
        <taxon>Pseudomonadota</taxon>
        <taxon>Alphaproteobacteria</taxon>
        <taxon>Rhodobacterales</taxon>
        <taxon>Roseobacteraceae</taxon>
        <taxon>Loktanella</taxon>
    </lineage>
</organism>
<protein>
    <submittedName>
        <fullName evidence="1">DUF5677 domain-containing protein</fullName>
    </submittedName>
</protein>
<sequence>MSEIQRPKKRLSLAIEEAFDLLESFSLDWENPMIQMCVGCYATCVELAQTIDFLSAEEKFFDAKILLRAMLEHYVELDNLSSNPTYLHKVHYKHAIDTLKILKASETDNPYFEKFSQRIRVEDETAIWEERKSMIASLGGKKQTRFDDFSAAGMEDEYKSVYANLSKLTHPTFGGIIERHLEYDEKDHKVKFFVLKEATPETKELVYSTTSDILEKATKVIANKLKPAI</sequence>
<dbReference type="Pfam" id="PF18928">
    <property type="entry name" value="DUF5677"/>
    <property type="match status" value="1"/>
</dbReference>
<evidence type="ECO:0000313" key="2">
    <source>
        <dbReference type="Proteomes" id="UP001138961"/>
    </source>
</evidence>
<dbReference type="InterPro" id="IPR043733">
    <property type="entry name" value="DUF5677"/>
</dbReference>
<evidence type="ECO:0000313" key="1">
    <source>
        <dbReference type="EMBL" id="MCB5198690.1"/>
    </source>
</evidence>
<proteinExistence type="predicted"/>
<accession>A0ABS8BSH4</accession>
<dbReference type="RefSeq" id="WP_226747589.1">
    <property type="nucleotide sequence ID" value="NZ_JAJATZ010000002.1"/>
</dbReference>
<gene>
    <name evidence="1" type="ORF">LGQ03_05510</name>
</gene>
<name>A0ABS8BSH4_9RHOB</name>